<organism evidence="2">
    <name type="scientific">bioreactor metagenome</name>
    <dbReference type="NCBI Taxonomy" id="1076179"/>
    <lineage>
        <taxon>unclassified sequences</taxon>
        <taxon>metagenomes</taxon>
        <taxon>ecological metagenomes</taxon>
    </lineage>
</organism>
<dbReference type="EMBL" id="VSSQ01007660">
    <property type="protein sequence ID" value="MPM36598.1"/>
    <property type="molecule type" value="Genomic_DNA"/>
</dbReference>
<comment type="caution">
    <text evidence="2">The sequence shown here is derived from an EMBL/GenBank/DDBJ whole genome shotgun (WGS) entry which is preliminary data.</text>
</comment>
<accession>A0A644Z8I3</accession>
<sequence>MNAGFAGVRPTFSAFSSDGVVLIGAGSIKLPISSGEQALPGADARTQKKPVETKKSPPETGKALIKKITLLLLCF</sequence>
<feature type="region of interest" description="Disordered" evidence="1">
    <location>
        <begin position="33"/>
        <end position="59"/>
    </location>
</feature>
<evidence type="ECO:0000313" key="2">
    <source>
        <dbReference type="EMBL" id="MPM36598.1"/>
    </source>
</evidence>
<feature type="compositionally biased region" description="Basic and acidic residues" evidence="1">
    <location>
        <begin position="45"/>
        <end position="57"/>
    </location>
</feature>
<name>A0A644Z8I3_9ZZZZ</name>
<protein>
    <submittedName>
        <fullName evidence="2">Uncharacterized protein</fullName>
    </submittedName>
</protein>
<reference evidence="2" key="1">
    <citation type="submission" date="2019-08" db="EMBL/GenBank/DDBJ databases">
        <authorList>
            <person name="Kucharzyk K."/>
            <person name="Murdoch R.W."/>
            <person name="Higgins S."/>
            <person name="Loffler F."/>
        </authorList>
    </citation>
    <scope>NUCLEOTIDE SEQUENCE</scope>
</reference>
<gene>
    <name evidence="2" type="ORF">SDC9_83197</name>
</gene>
<dbReference type="AlphaFoldDB" id="A0A644Z8I3"/>
<evidence type="ECO:0000256" key="1">
    <source>
        <dbReference type="SAM" id="MobiDB-lite"/>
    </source>
</evidence>
<proteinExistence type="predicted"/>